<name>A0AA35SLQ4_GEOBA</name>
<organism evidence="2 3">
    <name type="scientific">Geodia barretti</name>
    <name type="common">Barrett's horny sponge</name>
    <dbReference type="NCBI Taxonomy" id="519541"/>
    <lineage>
        <taxon>Eukaryota</taxon>
        <taxon>Metazoa</taxon>
        <taxon>Porifera</taxon>
        <taxon>Demospongiae</taxon>
        <taxon>Heteroscleromorpha</taxon>
        <taxon>Tetractinellida</taxon>
        <taxon>Astrophorina</taxon>
        <taxon>Geodiidae</taxon>
        <taxon>Geodia</taxon>
    </lineage>
</organism>
<gene>
    <name evidence="2" type="ORF">GBAR_LOCUS18207</name>
</gene>
<proteinExistence type="predicted"/>
<feature type="compositionally biased region" description="Polar residues" evidence="1">
    <location>
        <begin position="56"/>
        <end position="68"/>
    </location>
</feature>
<dbReference type="PANTHER" id="PTHR14416">
    <property type="entry name" value="PROTEIN NJMU-R1"/>
    <property type="match status" value="1"/>
</dbReference>
<dbReference type="EMBL" id="CASHTH010002586">
    <property type="protein sequence ID" value="CAI8032158.1"/>
    <property type="molecule type" value="Genomic_DNA"/>
</dbReference>
<feature type="region of interest" description="Disordered" evidence="1">
    <location>
        <begin position="53"/>
        <end position="73"/>
    </location>
</feature>
<evidence type="ECO:0000256" key="1">
    <source>
        <dbReference type="SAM" id="MobiDB-lite"/>
    </source>
</evidence>
<dbReference type="GO" id="GO:0099041">
    <property type="term" value="P:vesicle tethering to Golgi"/>
    <property type="evidence" value="ECO:0007669"/>
    <property type="project" value="InterPro"/>
</dbReference>
<evidence type="ECO:0000313" key="2">
    <source>
        <dbReference type="EMBL" id="CAI8032158.1"/>
    </source>
</evidence>
<dbReference type="Proteomes" id="UP001174909">
    <property type="component" value="Unassembled WGS sequence"/>
</dbReference>
<dbReference type="GO" id="GO:0005802">
    <property type="term" value="C:trans-Golgi network"/>
    <property type="evidence" value="ECO:0007669"/>
    <property type="project" value="InterPro"/>
</dbReference>
<evidence type="ECO:0000313" key="3">
    <source>
        <dbReference type="Proteomes" id="UP001174909"/>
    </source>
</evidence>
<sequence length="510" mass="56587">MIRICIAARTLSQYNYTVHTIPSLRMRIISGVGYIPPGTGWDRANVLGQGARFTRKNSPARSSSSTGLAMSDRELRDFNSRPTALGSTWRETELLASVKPVVQGQWNETEFSLYRYTPNYHYEMATDVFPSKIPAEQTSDRGSGFSLSLIGSSVASDREHLLREQESSHKLLSNCSLDVFPLYISTPVSFSNPKSLVLHSIFPQSSQVYYCLLEAGSDRSDSAGRDTGSTESGLTSPLRVDSKRQYVVCFATIGKTGLDLYPYHLIVNEAELDSFCTQSIAPILPDESAESVMKSFVGSPLQSLMGEWFTQRVEYIARVIQLCQKVLPVVLHIAIDSDVEVSGPNESNVRDVKLFLDTCSMASLMQLEGEKKIAPSPLARNKVTITASHNSCTLTSEETSQFCSNWAEVLLAHGTSSPDPFFLRQAVENYKLKIVQDLNAFKRLLREAESDYHALYRCYLFLSVCGNGSLLLQCVLQEATALEVAPTLTVLQVLQTFSQKNGFRKITNVK</sequence>
<dbReference type="PANTHER" id="PTHR14416:SF2">
    <property type="entry name" value="PROTEIN NJMU-R1"/>
    <property type="match status" value="1"/>
</dbReference>
<dbReference type="AlphaFoldDB" id="A0AA35SLQ4"/>
<accession>A0AA35SLQ4</accession>
<comment type="caution">
    <text evidence="2">The sequence shown here is derived from an EMBL/GenBank/DDBJ whole genome shotgun (WGS) entry which is preliminary data.</text>
</comment>
<keyword evidence="3" id="KW-1185">Reference proteome</keyword>
<protein>
    <submittedName>
        <fullName evidence="2">Protein Njmu-R1</fullName>
    </submittedName>
</protein>
<dbReference type="Pfam" id="PF15053">
    <property type="entry name" value="Njmu-R1"/>
    <property type="match status" value="1"/>
</dbReference>
<reference evidence="2" key="1">
    <citation type="submission" date="2023-03" db="EMBL/GenBank/DDBJ databases">
        <authorList>
            <person name="Steffen K."/>
            <person name="Cardenas P."/>
        </authorList>
    </citation>
    <scope>NUCLEOTIDE SEQUENCE</scope>
</reference>
<dbReference type="InterPro" id="IPR028280">
    <property type="entry name" value="Njmu-R1"/>
</dbReference>